<sequence>MTRTVELNLTLRLSLKLAEDIDWDDVIHDLEVSLDAPKDTAEVVDFEVLDAQELGEDEEE</sequence>
<protein>
    <submittedName>
        <fullName evidence="1">Uncharacterized protein</fullName>
    </submittedName>
</protein>
<dbReference type="EMBL" id="VPFL01000001">
    <property type="protein sequence ID" value="TXF13772.1"/>
    <property type="molecule type" value="Genomic_DNA"/>
</dbReference>
<dbReference type="RefSeq" id="WP_147798357.1">
    <property type="nucleotide sequence ID" value="NZ_VPFL01000001.1"/>
</dbReference>
<keyword evidence="2" id="KW-1185">Reference proteome</keyword>
<dbReference type="AlphaFoldDB" id="A0A5C7EQF6"/>
<name>A0A5C7EQF6_9PROT</name>
<dbReference type="Proteomes" id="UP000321201">
    <property type="component" value="Unassembled WGS sequence"/>
</dbReference>
<dbReference type="InParanoid" id="A0A5C7EQF6"/>
<accession>A0A5C7EQF6</accession>
<evidence type="ECO:0000313" key="1">
    <source>
        <dbReference type="EMBL" id="TXF13772.1"/>
    </source>
</evidence>
<proteinExistence type="predicted"/>
<reference evidence="1 2" key="1">
    <citation type="submission" date="2019-08" db="EMBL/GenBank/DDBJ databases">
        <title>Pelomicrobium methylotrophicum gen. nov., sp. nov. a moderately thermophilic, facultatively anaerobic, lithoautotrophic and methylotrophic bacterium isolated from a terrestrial mud volcano.</title>
        <authorList>
            <person name="Slobodkina G.B."/>
            <person name="Merkel A.Y."/>
            <person name="Slobodkin A.I."/>
        </authorList>
    </citation>
    <scope>NUCLEOTIDE SEQUENCE [LARGE SCALE GENOMIC DNA]</scope>
    <source>
        <strain evidence="1 2">SM250</strain>
    </source>
</reference>
<organism evidence="1 2">
    <name type="scientific">Pelomicrobium methylotrophicum</name>
    <dbReference type="NCBI Taxonomy" id="2602750"/>
    <lineage>
        <taxon>Bacteria</taxon>
        <taxon>Pseudomonadati</taxon>
        <taxon>Pseudomonadota</taxon>
        <taxon>Hydrogenophilia</taxon>
        <taxon>Hydrogenophilia incertae sedis</taxon>
        <taxon>Pelomicrobium</taxon>
    </lineage>
</organism>
<evidence type="ECO:0000313" key="2">
    <source>
        <dbReference type="Proteomes" id="UP000321201"/>
    </source>
</evidence>
<gene>
    <name evidence="1" type="ORF">FR698_01300</name>
</gene>
<comment type="caution">
    <text evidence="1">The sequence shown here is derived from an EMBL/GenBank/DDBJ whole genome shotgun (WGS) entry which is preliminary data.</text>
</comment>